<keyword evidence="1" id="KW-1133">Transmembrane helix</keyword>
<keyword evidence="1" id="KW-0812">Transmembrane</keyword>
<dbReference type="GeneID" id="59164431"/>
<protein>
    <recommendedName>
        <fullName evidence="6">DUF5671 domain-containing protein</fullName>
    </recommendedName>
</protein>
<proteinExistence type="predicted"/>
<reference evidence="2" key="4">
    <citation type="submission" date="2023-08" db="EMBL/GenBank/DDBJ databases">
        <authorList>
            <person name="Sun Q."/>
            <person name="Zhou Y."/>
        </authorList>
    </citation>
    <scope>NUCLEOTIDE SEQUENCE</scope>
    <source>
        <strain evidence="3">CGMCC 1.8884</strain>
        <strain evidence="2">CGMCC 1.8885</strain>
    </source>
</reference>
<dbReference type="AlphaFoldDB" id="A0AAV4K7U5"/>
<feature type="transmembrane region" description="Helical" evidence="1">
    <location>
        <begin position="12"/>
        <end position="31"/>
    </location>
</feature>
<accession>A0AAV4K7U5</accession>
<keyword evidence="1" id="KW-0472">Membrane</keyword>
<reference evidence="3" key="1">
    <citation type="journal article" date="2014" name="Int. J. Syst. Evol. Microbiol.">
        <title>Complete genome of a new Firmicutes species belonging to the dominant human colonic microbiota ('Ruminococcus bicirculans') reveals two chromosomes and a selective capacity to utilize plant glucans.</title>
        <authorList>
            <consortium name="NISC Comparative Sequencing Program"/>
            <person name="Wegmann U."/>
            <person name="Louis P."/>
            <person name="Goesmann A."/>
            <person name="Henrissat B."/>
            <person name="Duncan S.H."/>
            <person name="Flint H.J."/>
        </authorList>
    </citation>
    <scope>NUCLEOTIDE SEQUENCE</scope>
    <source>
        <strain evidence="3">CGMCC 1.8884</strain>
    </source>
</reference>
<reference evidence="2" key="2">
    <citation type="journal article" date="2014" name="Int. J. Syst. Evol. Microbiol.">
        <title>Complete genome sequence of Corynebacterium casei LMG S-19264T (=DSM 44701T), isolated from a smear-ripened cheese.</title>
        <authorList>
            <consortium name="US DOE Joint Genome Institute (JGI-PGF)"/>
            <person name="Walter F."/>
            <person name="Albersmeier A."/>
            <person name="Kalinowski J."/>
            <person name="Ruckert C."/>
        </authorList>
    </citation>
    <scope>NUCLEOTIDE SEQUENCE</scope>
    <source>
        <strain evidence="2">CGMCC 1.8885</strain>
    </source>
</reference>
<dbReference type="EMBL" id="BMLZ01000018">
    <property type="protein sequence ID" value="GGP30005.1"/>
    <property type="molecule type" value="Genomic_DNA"/>
</dbReference>
<organism evidence="2 5">
    <name type="scientific">Deinococcus wulumuqiensis</name>
    <dbReference type="NCBI Taxonomy" id="980427"/>
    <lineage>
        <taxon>Bacteria</taxon>
        <taxon>Thermotogati</taxon>
        <taxon>Deinococcota</taxon>
        <taxon>Deinococci</taxon>
        <taxon>Deinococcales</taxon>
        <taxon>Deinococcaceae</taxon>
        <taxon>Deinococcus</taxon>
    </lineage>
</organism>
<dbReference type="Proteomes" id="UP000652720">
    <property type="component" value="Unassembled WGS sequence"/>
</dbReference>
<dbReference type="EMBL" id="BMMA01000022">
    <property type="protein sequence ID" value="GGI87357.1"/>
    <property type="molecule type" value="Genomic_DNA"/>
</dbReference>
<evidence type="ECO:0000256" key="1">
    <source>
        <dbReference type="SAM" id="Phobius"/>
    </source>
</evidence>
<dbReference type="RefSeq" id="WP_017869971.1">
    <property type="nucleotide sequence ID" value="NZ_BMLZ01000018.1"/>
</dbReference>
<comment type="caution">
    <text evidence="2">The sequence shown here is derived from an EMBL/GenBank/DDBJ whole genome shotgun (WGS) entry which is preliminary data.</text>
</comment>
<gene>
    <name evidence="3" type="ORF">GCM10008021_16560</name>
    <name evidence="2" type="ORF">GCM10010914_22320</name>
</gene>
<sequence>MTPDTSDLLSVIVQAAVWSGIAAVAWAAYGLRRRQCPGTVGGWSAVLLALTVLYLLLTAVDVPGVMSVLRNRVQDIPQVSTLKTGLFAAWLWVLRFVLVRLARGRLT</sequence>
<evidence type="ECO:0000313" key="3">
    <source>
        <dbReference type="EMBL" id="GGP30005.1"/>
    </source>
</evidence>
<evidence type="ECO:0000313" key="5">
    <source>
        <dbReference type="Proteomes" id="UP000652720"/>
    </source>
</evidence>
<keyword evidence="4" id="KW-1185">Reference proteome</keyword>
<dbReference type="Proteomes" id="UP000630135">
    <property type="component" value="Unassembled WGS sequence"/>
</dbReference>
<feature type="transmembrane region" description="Helical" evidence="1">
    <location>
        <begin position="85"/>
        <end position="102"/>
    </location>
</feature>
<feature type="transmembrane region" description="Helical" evidence="1">
    <location>
        <begin position="43"/>
        <end position="65"/>
    </location>
</feature>
<reference evidence="4" key="3">
    <citation type="journal article" date="2019" name="Int. J. Syst. Evol. Microbiol.">
        <title>The Global Catalogue of Microorganisms (GCM) 10K type strain sequencing project: providing services to taxonomists for standard genome sequencing and annotation.</title>
        <authorList>
            <consortium name="The Broad Institute Genomics Platform"/>
            <consortium name="The Broad Institute Genome Sequencing Center for Infectious Disease"/>
            <person name="Wu L."/>
            <person name="Ma J."/>
        </authorList>
    </citation>
    <scope>NUCLEOTIDE SEQUENCE [LARGE SCALE GENOMIC DNA]</scope>
    <source>
        <strain evidence="4">CGMCC 1.8884</strain>
    </source>
</reference>
<evidence type="ECO:0000313" key="4">
    <source>
        <dbReference type="Proteomes" id="UP000630135"/>
    </source>
</evidence>
<name>A0AAV4K7U5_9DEIO</name>
<evidence type="ECO:0000313" key="2">
    <source>
        <dbReference type="EMBL" id="GGI87357.1"/>
    </source>
</evidence>
<evidence type="ECO:0008006" key="6">
    <source>
        <dbReference type="Google" id="ProtNLM"/>
    </source>
</evidence>